<evidence type="ECO:0000256" key="1">
    <source>
        <dbReference type="SAM" id="Phobius"/>
    </source>
</evidence>
<protein>
    <submittedName>
        <fullName evidence="2">Membrane protein</fullName>
    </submittedName>
</protein>
<organism evidence="2 3">
    <name type="scientific">Pseudomonas matsuisoli</name>
    <dbReference type="NCBI Taxonomy" id="1515666"/>
    <lineage>
        <taxon>Bacteria</taxon>
        <taxon>Pseudomonadati</taxon>
        <taxon>Pseudomonadota</taxon>
        <taxon>Gammaproteobacteria</taxon>
        <taxon>Pseudomonadales</taxon>
        <taxon>Pseudomonadaceae</taxon>
        <taxon>Pseudomonas</taxon>
    </lineage>
</organism>
<feature type="transmembrane region" description="Helical" evidence="1">
    <location>
        <begin position="108"/>
        <end position="126"/>
    </location>
</feature>
<accession>A0A917PKJ6</accession>
<comment type="caution">
    <text evidence="2">The sequence shown here is derived from an EMBL/GenBank/DDBJ whole genome shotgun (WGS) entry which is preliminary data.</text>
</comment>
<feature type="transmembrane region" description="Helical" evidence="1">
    <location>
        <begin position="232"/>
        <end position="252"/>
    </location>
</feature>
<reference evidence="2" key="1">
    <citation type="journal article" date="2014" name="Int. J. Syst. Evol. Microbiol.">
        <title>Complete genome sequence of Corynebacterium casei LMG S-19264T (=DSM 44701T), isolated from a smear-ripened cheese.</title>
        <authorList>
            <consortium name="US DOE Joint Genome Institute (JGI-PGF)"/>
            <person name="Walter F."/>
            <person name="Albersmeier A."/>
            <person name="Kalinowski J."/>
            <person name="Ruckert C."/>
        </authorList>
    </citation>
    <scope>NUCLEOTIDE SEQUENCE</scope>
    <source>
        <strain evidence="2">JCM 30078</strain>
    </source>
</reference>
<reference evidence="2" key="2">
    <citation type="submission" date="2020-09" db="EMBL/GenBank/DDBJ databases">
        <authorList>
            <person name="Sun Q."/>
            <person name="Ohkuma M."/>
        </authorList>
    </citation>
    <scope>NUCLEOTIDE SEQUENCE</scope>
    <source>
        <strain evidence="2">JCM 30078</strain>
    </source>
</reference>
<keyword evidence="1" id="KW-0472">Membrane</keyword>
<dbReference type="Pfam" id="PF05857">
    <property type="entry name" value="TraX"/>
    <property type="match status" value="1"/>
</dbReference>
<feature type="transmembrane region" description="Helical" evidence="1">
    <location>
        <begin position="133"/>
        <end position="152"/>
    </location>
</feature>
<dbReference type="AlphaFoldDB" id="A0A917PKJ6"/>
<name>A0A917PKJ6_9PSED</name>
<evidence type="ECO:0000313" key="2">
    <source>
        <dbReference type="EMBL" id="GGJ82978.1"/>
    </source>
</evidence>
<gene>
    <name evidence="2" type="ORF">GCM10009304_06280</name>
</gene>
<evidence type="ECO:0000313" key="3">
    <source>
        <dbReference type="Proteomes" id="UP000635983"/>
    </source>
</evidence>
<feature type="transmembrane region" description="Helical" evidence="1">
    <location>
        <begin position="199"/>
        <end position="220"/>
    </location>
</feature>
<dbReference type="EMBL" id="BMPO01000001">
    <property type="protein sequence ID" value="GGJ82978.1"/>
    <property type="molecule type" value="Genomic_DNA"/>
</dbReference>
<keyword evidence="3" id="KW-1185">Reference proteome</keyword>
<keyword evidence="1" id="KW-0812">Transmembrane</keyword>
<sequence>MPAIPMTSPCKRHTGAADFKRDAALDLIKWLALITMLVDHMRYALPGFDWTYIPGRLAFPLFCVAIAANVARQQLRDAPISWRYLAWMFVFAAVSEWPYRLLVANAQTLNIMPTLVLGLLITQAVARPRGWSLTLGLLALAVGLYLDGQLQYGIPGMLLIVACYAALRHFQACWVLPIMLCLTANYWPDVYEAAARKEVSAWVVIAICGLPPVAGIWLLRRQITWTIPPVGRWAYFFYPVHLAALVGLRTLLT</sequence>
<feature type="transmembrane region" description="Helical" evidence="1">
    <location>
        <begin position="158"/>
        <end position="187"/>
    </location>
</feature>
<feature type="transmembrane region" description="Helical" evidence="1">
    <location>
        <begin position="84"/>
        <end position="102"/>
    </location>
</feature>
<dbReference type="InterPro" id="IPR008875">
    <property type="entry name" value="TraX"/>
</dbReference>
<dbReference type="Proteomes" id="UP000635983">
    <property type="component" value="Unassembled WGS sequence"/>
</dbReference>
<proteinExistence type="predicted"/>
<feature type="transmembrane region" description="Helical" evidence="1">
    <location>
        <begin position="51"/>
        <end position="72"/>
    </location>
</feature>
<dbReference type="RefSeq" id="WP_229779135.1">
    <property type="nucleotide sequence ID" value="NZ_BMPO01000001.1"/>
</dbReference>
<keyword evidence="1" id="KW-1133">Transmembrane helix</keyword>